<keyword evidence="3" id="KW-0028">Amino-acid biosynthesis</keyword>
<dbReference type="Proteomes" id="UP000095601">
    <property type="component" value="Unassembled WGS sequence"/>
</dbReference>
<accession>A0A1E5UGR7</accession>
<dbReference type="GO" id="GO:0004764">
    <property type="term" value="F:shikimate 3-dehydrogenase (NADP+) activity"/>
    <property type="evidence" value="ECO:0007669"/>
    <property type="project" value="InterPro"/>
</dbReference>
<dbReference type="AlphaFoldDB" id="A0A1E5UGR7"/>
<dbReference type="STRING" id="237258.SAMN04489756_106106"/>
<evidence type="ECO:0000256" key="1">
    <source>
        <dbReference type="ARBA" id="ARBA00004871"/>
    </source>
</evidence>
<dbReference type="RefSeq" id="WP_069797173.1">
    <property type="nucleotide sequence ID" value="NZ_CP034157.1"/>
</dbReference>
<dbReference type="Gene3D" id="3.40.50.10860">
    <property type="entry name" value="Leucine Dehydrogenase, chain A, domain 1"/>
    <property type="match status" value="1"/>
</dbReference>
<dbReference type="GO" id="GO:0019632">
    <property type="term" value="P:shikimate metabolic process"/>
    <property type="evidence" value="ECO:0007669"/>
    <property type="project" value="TreeGrafter"/>
</dbReference>
<evidence type="ECO:0000256" key="2">
    <source>
        <dbReference type="ARBA" id="ARBA00023002"/>
    </source>
</evidence>
<dbReference type="EMBL" id="MKGI01000012">
    <property type="protein sequence ID" value="OEL12061.1"/>
    <property type="molecule type" value="Genomic_DNA"/>
</dbReference>
<protein>
    <submittedName>
        <fullName evidence="5">Shikimate dehydrogenase substrate binding domain protein</fullName>
    </submittedName>
</protein>
<organism evidence="5 6">
    <name type="scientific">Cloacibacterium normanense</name>
    <dbReference type="NCBI Taxonomy" id="237258"/>
    <lineage>
        <taxon>Bacteria</taxon>
        <taxon>Pseudomonadati</taxon>
        <taxon>Bacteroidota</taxon>
        <taxon>Flavobacteriia</taxon>
        <taxon>Flavobacteriales</taxon>
        <taxon>Weeksellaceae</taxon>
    </lineage>
</organism>
<dbReference type="GO" id="GO:0009423">
    <property type="term" value="P:chorismate biosynthetic process"/>
    <property type="evidence" value="ECO:0007669"/>
    <property type="project" value="TreeGrafter"/>
</dbReference>
<evidence type="ECO:0000313" key="5">
    <source>
        <dbReference type="EMBL" id="OEL12061.1"/>
    </source>
</evidence>
<comment type="pathway">
    <text evidence="1">Metabolic intermediate biosynthesis; chorismate biosynthesis; chorismate from D-erythrose 4-phosphate and phosphoenolpyruvate: step 4/7.</text>
</comment>
<dbReference type="InterPro" id="IPR036291">
    <property type="entry name" value="NAD(P)-bd_dom_sf"/>
</dbReference>
<evidence type="ECO:0000259" key="4">
    <source>
        <dbReference type="Pfam" id="PF08501"/>
    </source>
</evidence>
<keyword evidence="6" id="KW-1185">Reference proteome</keyword>
<dbReference type="SUPFAM" id="SSF53223">
    <property type="entry name" value="Aminoacid dehydrogenase-like, N-terminal domain"/>
    <property type="match status" value="1"/>
</dbReference>
<reference evidence="5 6" key="1">
    <citation type="submission" date="2016-09" db="EMBL/GenBank/DDBJ databases">
        <authorList>
            <person name="Capua I."/>
            <person name="De Benedictis P."/>
            <person name="Joannis T."/>
            <person name="Lombin L.H."/>
            <person name="Cattoli G."/>
        </authorList>
    </citation>
    <scope>NUCLEOTIDE SEQUENCE [LARGE SCALE GENOMIC DNA]</scope>
    <source>
        <strain evidence="5 6">NRS-1</strain>
    </source>
</reference>
<gene>
    <name evidence="5" type="ORF">BHF72_1519</name>
</gene>
<dbReference type="PANTHER" id="PTHR21089:SF1">
    <property type="entry name" value="BIFUNCTIONAL 3-DEHYDROQUINATE DEHYDRATASE_SHIKIMATE DEHYDROGENASE, CHLOROPLASTIC"/>
    <property type="match status" value="1"/>
</dbReference>
<dbReference type="InterPro" id="IPR046346">
    <property type="entry name" value="Aminoacid_DH-like_N_sf"/>
</dbReference>
<proteinExistence type="predicted"/>
<keyword evidence="2" id="KW-0560">Oxidoreductase</keyword>
<dbReference type="InterPro" id="IPR022893">
    <property type="entry name" value="Shikimate_DH_fam"/>
</dbReference>
<feature type="domain" description="Shikimate dehydrogenase substrate binding N-terminal" evidence="4">
    <location>
        <begin position="9"/>
        <end position="90"/>
    </location>
</feature>
<sequence length="244" mass="27865">MEKSVKLGLVGRNISYSFSKKYFEQKFQKLFLKDHSYEVFDIENLQNIPAIFQTENLVGLNVTIPYKEQIIPYLDELSEEAQEIGAINCISIKNGKTKGFNTDAFGFEKTLLLHKKPHQKSAIVLGNGGAAKAVQFVLKKNNIPFITVSRTTEINYQNLTENQVLENLIIIQCTPVGTFPNVEETLHFPFENITENHLVIDLIYNPTLSKFLKNAAEKGAKTINGYFMLEQQAEKAWEIWNEEQ</sequence>
<comment type="caution">
    <text evidence="5">The sequence shown here is derived from an EMBL/GenBank/DDBJ whole genome shotgun (WGS) entry which is preliminary data.</text>
</comment>
<dbReference type="GO" id="GO:0009073">
    <property type="term" value="P:aromatic amino acid family biosynthetic process"/>
    <property type="evidence" value="ECO:0007669"/>
    <property type="project" value="UniProtKB-KW"/>
</dbReference>
<dbReference type="GO" id="GO:0050661">
    <property type="term" value="F:NADP binding"/>
    <property type="evidence" value="ECO:0007669"/>
    <property type="project" value="TreeGrafter"/>
</dbReference>
<dbReference type="Gene3D" id="3.40.50.720">
    <property type="entry name" value="NAD(P)-binding Rossmann-like Domain"/>
    <property type="match status" value="1"/>
</dbReference>
<keyword evidence="3" id="KW-0057">Aromatic amino acid biosynthesis</keyword>
<dbReference type="PATRIC" id="fig|237258.4.peg.1470"/>
<dbReference type="CDD" id="cd01065">
    <property type="entry name" value="NAD_bind_Shikimate_DH"/>
    <property type="match status" value="1"/>
</dbReference>
<evidence type="ECO:0000256" key="3">
    <source>
        <dbReference type="ARBA" id="ARBA00023141"/>
    </source>
</evidence>
<dbReference type="GO" id="GO:0005829">
    <property type="term" value="C:cytosol"/>
    <property type="evidence" value="ECO:0007669"/>
    <property type="project" value="TreeGrafter"/>
</dbReference>
<dbReference type="InterPro" id="IPR013708">
    <property type="entry name" value="Shikimate_DH-bd_N"/>
</dbReference>
<dbReference type="Pfam" id="PF08501">
    <property type="entry name" value="Shikimate_dh_N"/>
    <property type="match status" value="1"/>
</dbReference>
<dbReference type="KEGG" id="cnr:EB819_01595"/>
<dbReference type="OrthoDB" id="9792692at2"/>
<dbReference type="PANTHER" id="PTHR21089">
    <property type="entry name" value="SHIKIMATE DEHYDROGENASE"/>
    <property type="match status" value="1"/>
</dbReference>
<name>A0A1E5UGR7_9FLAO</name>
<dbReference type="SUPFAM" id="SSF51735">
    <property type="entry name" value="NAD(P)-binding Rossmann-fold domains"/>
    <property type="match status" value="1"/>
</dbReference>
<evidence type="ECO:0000313" key="6">
    <source>
        <dbReference type="Proteomes" id="UP000095601"/>
    </source>
</evidence>